<dbReference type="GO" id="GO:0070536">
    <property type="term" value="P:protein K63-linked deubiquitination"/>
    <property type="evidence" value="ECO:0007669"/>
    <property type="project" value="InterPro"/>
</dbReference>
<keyword evidence="6" id="KW-0479">Metal-binding</keyword>
<sequence>MSLNIVSNNGLPPDDPAVLIKESQNYEFSTSVPLNIWLNASSRMIKHGHSFASQGLIGDAYVLYSKFIDLFVKKLSKHPDLNVYKNNFKRSGILTKEGKSYKQYLELRKNLPPLMEECEKFKKILNDNYNSYLKLTNDQQNEYTNNGSSINKLISNRDKRYSNSSAISSNSSIGGSVTSGGKRRTSVVRGSFSDNSSGANKYSSSNSNYVNDIKLLKQIRSLSMNSDGGYNNGSAISNIDEFPSYPDTFNLSSLQSSLSDLSTLTSSNNIKPPALPEKVSLSSTSSASTPGLPPPPYTQHNDIVHKTVNFTEGGIPLKTVFIPKNIKDDFLKIAKSNTKKKLETCGVLCGKLSRNAFFITDLIIPEQDSTANTCNTKNEEKMFDVVDKLDLFVLGWIHTHPTQSCFLSSIDLHTQNSYQIMLNEAVALVCSPSPQFENHNFGCFRLTDPPGKPLITSCSLRGFHPHEEKNLYVTCNRLNGENSTGHVVFHDGLPFKIHDLR</sequence>
<evidence type="ECO:0000256" key="6">
    <source>
        <dbReference type="ARBA" id="ARBA00022723"/>
    </source>
</evidence>
<keyword evidence="9" id="KW-0862">Zinc</keyword>
<evidence type="ECO:0000256" key="12">
    <source>
        <dbReference type="ARBA" id="ARBA00038426"/>
    </source>
</evidence>
<comment type="similarity">
    <text evidence="12">Belongs to the RFU1 family.</text>
</comment>
<dbReference type="FunFam" id="3.40.140.10:FF:000033">
    <property type="entry name" value="AMSH-like protease sst2"/>
    <property type="match status" value="1"/>
</dbReference>
<comment type="caution">
    <text evidence="16">The sequence shown here is derived from an EMBL/GenBank/DDBJ whole genome shotgun (WGS) entry which is preliminary data.</text>
</comment>
<dbReference type="Gene3D" id="1.20.58.80">
    <property type="entry name" value="Phosphotransferase system, lactose/cellobiose-type IIA subunit"/>
    <property type="match status" value="1"/>
</dbReference>
<evidence type="ECO:0000256" key="1">
    <source>
        <dbReference type="ARBA" id="ARBA00001947"/>
    </source>
</evidence>
<feature type="region of interest" description="Disordered" evidence="14">
    <location>
        <begin position="267"/>
        <end position="300"/>
    </location>
</feature>
<dbReference type="GO" id="GO:0140492">
    <property type="term" value="F:metal-dependent deubiquitinase activity"/>
    <property type="evidence" value="ECO:0007669"/>
    <property type="project" value="InterPro"/>
</dbReference>
<protein>
    <recommendedName>
        <fullName evidence="13">Regulator of free ubiquitin chains 1</fullName>
    </recommendedName>
</protein>
<comment type="cofactor">
    <cofactor evidence="1">
        <name>Zn(2+)</name>
        <dbReference type="ChEBI" id="CHEBI:29105"/>
    </cofactor>
</comment>
<evidence type="ECO:0000313" key="16">
    <source>
        <dbReference type="EMBL" id="GME67906.1"/>
    </source>
</evidence>
<evidence type="ECO:0000256" key="10">
    <source>
        <dbReference type="ARBA" id="ARBA00023049"/>
    </source>
</evidence>
<keyword evidence="5" id="KW-0789">Thiol protease inhibitor</keyword>
<evidence type="ECO:0000256" key="5">
    <source>
        <dbReference type="ARBA" id="ARBA00022704"/>
    </source>
</evidence>
<dbReference type="SUPFAM" id="SSF102712">
    <property type="entry name" value="JAB1/MPN domain"/>
    <property type="match status" value="1"/>
</dbReference>
<evidence type="ECO:0000256" key="8">
    <source>
        <dbReference type="ARBA" id="ARBA00022801"/>
    </source>
</evidence>
<keyword evidence="8" id="KW-0378">Hydrolase</keyword>
<dbReference type="InterPro" id="IPR037518">
    <property type="entry name" value="MPN"/>
</dbReference>
<evidence type="ECO:0000313" key="17">
    <source>
        <dbReference type="Proteomes" id="UP001165120"/>
    </source>
</evidence>
<accession>A0A9W6SX42</accession>
<evidence type="ECO:0000256" key="2">
    <source>
        <dbReference type="ARBA" id="ARBA00010981"/>
    </source>
</evidence>
<dbReference type="Gene3D" id="3.40.140.10">
    <property type="entry name" value="Cytidine Deaminase, domain 2"/>
    <property type="match status" value="1"/>
</dbReference>
<organism evidence="16 17">
    <name type="scientific">Candida boidinii</name>
    <name type="common">Yeast</name>
    <dbReference type="NCBI Taxonomy" id="5477"/>
    <lineage>
        <taxon>Eukaryota</taxon>
        <taxon>Fungi</taxon>
        <taxon>Dikarya</taxon>
        <taxon>Ascomycota</taxon>
        <taxon>Saccharomycotina</taxon>
        <taxon>Pichiomycetes</taxon>
        <taxon>Pichiales</taxon>
        <taxon>Pichiaceae</taxon>
        <taxon>Ogataea</taxon>
        <taxon>Ogataea/Candida clade</taxon>
    </lineage>
</organism>
<keyword evidence="7" id="KW-0833">Ubl conjugation pathway</keyword>
<dbReference type="GO" id="GO:0006508">
    <property type="term" value="P:proteolysis"/>
    <property type="evidence" value="ECO:0007669"/>
    <property type="project" value="UniProtKB-KW"/>
</dbReference>
<dbReference type="PANTHER" id="PTHR12947">
    <property type="entry name" value="AMSH-LIKE PROTEASE"/>
    <property type="match status" value="1"/>
</dbReference>
<dbReference type="InterPro" id="IPR044098">
    <property type="entry name" value="STAMBP/STALP-like_MPN"/>
</dbReference>
<dbReference type="PANTHER" id="PTHR12947:SF13">
    <property type="entry name" value="FI19924P1"/>
    <property type="match status" value="1"/>
</dbReference>
<feature type="compositionally biased region" description="Low complexity" evidence="14">
    <location>
        <begin position="193"/>
        <end position="204"/>
    </location>
</feature>
<dbReference type="GO" id="GO:0061578">
    <property type="term" value="F:K63-linked deubiquitinase activity"/>
    <property type="evidence" value="ECO:0007669"/>
    <property type="project" value="InterPro"/>
</dbReference>
<dbReference type="GO" id="GO:0004869">
    <property type="term" value="F:cysteine-type endopeptidase inhibitor activity"/>
    <property type="evidence" value="ECO:0007669"/>
    <property type="project" value="UniProtKB-KW"/>
</dbReference>
<comment type="function">
    <text evidence="11">Inhibitor of the DOA4 deubiquitinase involved in the regulation of protein degradation by the proteasome and maintenance of a normal level of free ubiquitin.</text>
</comment>
<evidence type="ECO:0000256" key="14">
    <source>
        <dbReference type="SAM" id="MobiDB-lite"/>
    </source>
</evidence>
<comment type="similarity">
    <text evidence="2">Belongs to the peptidase M67C family.</text>
</comment>
<evidence type="ECO:0000256" key="13">
    <source>
        <dbReference type="ARBA" id="ARBA00039609"/>
    </source>
</evidence>
<dbReference type="Proteomes" id="UP001165120">
    <property type="component" value="Unassembled WGS sequence"/>
</dbReference>
<evidence type="ECO:0000256" key="3">
    <source>
        <dbReference type="ARBA" id="ARBA00022670"/>
    </source>
</evidence>
<dbReference type="EMBL" id="BSXN01000280">
    <property type="protein sequence ID" value="GME67906.1"/>
    <property type="molecule type" value="Genomic_DNA"/>
</dbReference>
<evidence type="ECO:0000256" key="9">
    <source>
        <dbReference type="ARBA" id="ARBA00022833"/>
    </source>
</evidence>
<feature type="compositionally biased region" description="Low complexity" evidence="14">
    <location>
        <begin position="280"/>
        <end position="290"/>
    </location>
</feature>
<reference evidence="16" key="1">
    <citation type="submission" date="2023-04" db="EMBL/GenBank/DDBJ databases">
        <title>Candida boidinii NBRC 10035.</title>
        <authorList>
            <person name="Ichikawa N."/>
            <person name="Sato H."/>
            <person name="Tonouchi N."/>
        </authorList>
    </citation>
    <scope>NUCLEOTIDE SEQUENCE</scope>
    <source>
        <strain evidence="16">NBRC 10035</strain>
    </source>
</reference>
<name>A0A9W6SX42_CANBO</name>
<dbReference type="GO" id="GO:0016020">
    <property type="term" value="C:membrane"/>
    <property type="evidence" value="ECO:0007669"/>
    <property type="project" value="TreeGrafter"/>
</dbReference>
<dbReference type="GO" id="GO:0005768">
    <property type="term" value="C:endosome"/>
    <property type="evidence" value="ECO:0007669"/>
    <property type="project" value="TreeGrafter"/>
</dbReference>
<evidence type="ECO:0000259" key="15">
    <source>
        <dbReference type="PROSITE" id="PS50249"/>
    </source>
</evidence>
<dbReference type="Pfam" id="PF01398">
    <property type="entry name" value="JAB"/>
    <property type="match status" value="1"/>
</dbReference>
<evidence type="ECO:0000256" key="11">
    <source>
        <dbReference type="ARBA" id="ARBA00037208"/>
    </source>
</evidence>
<feature type="domain" description="MPN" evidence="15">
    <location>
        <begin position="319"/>
        <end position="452"/>
    </location>
</feature>
<keyword evidence="10" id="KW-0482">Metalloprotease</keyword>
<dbReference type="InterPro" id="IPR000555">
    <property type="entry name" value="JAMM/MPN+_dom"/>
</dbReference>
<evidence type="ECO:0000256" key="4">
    <source>
        <dbReference type="ARBA" id="ARBA00022690"/>
    </source>
</evidence>
<proteinExistence type="inferred from homology"/>
<dbReference type="AlphaFoldDB" id="A0A9W6SX42"/>
<keyword evidence="4" id="KW-0646">Protease inhibitor</keyword>
<dbReference type="SMART" id="SM00232">
    <property type="entry name" value="JAB_MPN"/>
    <property type="match status" value="1"/>
</dbReference>
<feature type="region of interest" description="Disordered" evidence="14">
    <location>
        <begin position="161"/>
        <end position="204"/>
    </location>
</feature>
<dbReference type="CDD" id="cd08066">
    <property type="entry name" value="MPN_AMSH_like"/>
    <property type="match status" value="1"/>
</dbReference>
<dbReference type="GO" id="GO:0046872">
    <property type="term" value="F:metal ion binding"/>
    <property type="evidence" value="ECO:0007669"/>
    <property type="project" value="UniProtKB-KW"/>
</dbReference>
<feature type="compositionally biased region" description="Low complexity" evidence="14">
    <location>
        <begin position="162"/>
        <end position="180"/>
    </location>
</feature>
<gene>
    <name evidence="16" type="ORF">Cboi02_000125100</name>
</gene>
<dbReference type="InterPro" id="IPR015063">
    <property type="entry name" value="USP8_dimer"/>
</dbReference>
<dbReference type="Pfam" id="PF08969">
    <property type="entry name" value="USP8_dimer"/>
    <property type="match status" value="1"/>
</dbReference>
<keyword evidence="17" id="KW-1185">Reference proteome</keyword>
<dbReference type="PROSITE" id="PS50249">
    <property type="entry name" value="MPN"/>
    <property type="match status" value="1"/>
</dbReference>
<keyword evidence="3" id="KW-0645">Protease</keyword>
<evidence type="ECO:0000256" key="7">
    <source>
        <dbReference type="ARBA" id="ARBA00022786"/>
    </source>
</evidence>